<dbReference type="PANTHER" id="PTHR11575">
    <property type="entry name" value="5'-NUCLEOTIDASE-RELATED"/>
    <property type="match status" value="1"/>
</dbReference>
<keyword evidence="2" id="KW-0547">Nucleotide-binding</keyword>
<gene>
    <name evidence="5" type="ORF">WMW72_09740</name>
</gene>
<dbReference type="Pfam" id="PF02872">
    <property type="entry name" value="5_nucleotid_C"/>
    <property type="match status" value="1"/>
</dbReference>
<keyword evidence="1" id="KW-0732">Signal</keyword>
<dbReference type="SUPFAM" id="SSF56300">
    <property type="entry name" value="Metallo-dependent phosphatases"/>
    <property type="match status" value="1"/>
</dbReference>
<name>A0ABU9DH31_9BACL</name>
<evidence type="ECO:0000259" key="3">
    <source>
        <dbReference type="Pfam" id="PF00149"/>
    </source>
</evidence>
<dbReference type="Pfam" id="PF00149">
    <property type="entry name" value="Metallophos"/>
    <property type="match status" value="1"/>
</dbReference>
<feature type="domain" description="Calcineurin-like phosphoesterase" evidence="3">
    <location>
        <begin position="8"/>
        <end position="229"/>
    </location>
</feature>
<dbReference type="InterPro" id="IPR029052">
    <property type="entry name" value="Metallo-depent_PP-like"/>
</dbReference>
<comment type="similarity">
    <text evidence="2">Belongs to the 5'-nucleotidase family.</text>
</comment>
<dbReference type="SUPFAM" id="SSF55816">
    <property type="entry name" value="5'-nucleotidase (syn. UDP-sugar hydrolase), C-terminal domain"/>
    <property type="match status" value="1"/>
</dbReference>
<sequence length="501" mass="54671">MSTKTILIIGINDFHAELFETGYALGSAKLCTLVEEWRSGTPDTIVVFGGDNYRGDPVSEELSGEPVTELMKQLGAKVSAVGNHEFDYGLDTMRDWSQKGEFTFVAANVRDRRSGRIADGFQPYVILAAAGANIAFIGLSTMEDLSGHPGLSPDDRFLEITDGAVAARTWVDYLNSGADPRGKPDVIVALTHFGLKYSADRTALVGEEAMELCRQVPELAGVFTAHWHQFISAELHQVPVVQGGSHGRGFATLTIELTSDNRMLKVTPGFVDASSIVSQVPPDPSMQGKLDDYKQRTMHTLDAVIGRIEEEIIHKSPITAEVDLEGTPLTKLSTHVMCEATSCRITLMYSGRLGPGLLPGALTVYQLRKLFYFNDEIITMKLKGADLIRNVENGISTLSVERASPIAAHGLQVTADYGKPYGSRIESIVLDNGEPLEPDQYYEIAVDEFLASSKLGYDFSAGIDRKHTGQFLRDSVIQTIKLCGGLANELPGTIQVKNKRR</sequence>
<dbReference type="EMBL" id="JBBPCC010000005">
    <property type="protein sequence ID" value="MEK8128184.1"/>
    <property type="molecule type" value="Genomic_DNA"/>
</dbReference>
<dbReference type="InterPro" id="IPR036907">
    <property type="entry name" value="5'-Nucleotdase_C_sf"/>
</dbReference>
<dbReference type="InterPro" id="IPR008334">
    <property type="entry name" value="5'-Nucleotdase_C"/>
</dbReference>
<evidence type="ECO:0000313" key="5">
    <source>
        <dbReference type="EMBL" id="MEK8128184.1"/>
    </source>
</evidence>
<evidence type="ECO:0000256" key="2">
    <source>
        <dbReference type="RuleBase" id="RU362119"/>
    </source>
</evidence>
<accession>A0ABU9DH31</accession>
<evidence type="ECO:0000256" key="1">
    <source>
        <dbReference type="ARBA" id="ARBA00022729"/>
    </source>
</evidence>
<dbReference type="InterPro" id="IPR006179">
    <property type="entry name" value="5_nucleotidase/apyrase"/>
</dbReference>
<dbReference type="Gene3D" id="3.90.780.10">
    <property type="entry name" value="5'-Nucleotidase, C-terminal domain"/>
    <property type="match status" value="1"/>
</dbReference>
<dbReference type="RefSeq" id="WP_341415254.1">
    <property type="nucleotide sequence ID" value="NZ_JBBPCC010000005.1"/>
</dbReference>
<keyword evidence="6" id="KW-1185">Reference proteome</keyword>
<comment type="caution">
    <text evidence="5">The sequence shown here is derived from an EMBL/GenBank/DDBJ whole genome shotgun (WGS) entry which is preliminary data.</text>
</comment>
<feature type="domain" description="5'-Nucleotidase C-terminal" evidence="4">
    <location>
        <begin position="304"/>
        <end position="458"/>
    </location>
</feature>
<proteinExistence type="inferred from homology"/>
<dbReference type="PRINTS" id="PR01607">
    <property type="entry name" value="APYRASEFAMLY"/>
</dbReference>
<reference evidence="5 6" key="1">
    <citation type="submission" date="2024-04" db="EMBL/GenBank/DDBJ databases">
        <title>draft genome sequnece of Paenibacillus filicis.</title>
        <authorList>
            <person name="Kim D.-U."/>
        </authorList>
    </citation>
    <scope>NUCLEOTIDE SEQUENCE [LARGE SCALE GENOMIC DNA]</scope>
    <source>
        <strain evidence="5 6">KACC14197</strain>
    </source>
</reference>
<dbReference type="InterPro" id="IPR004843">
    <property type="entry name" value="Calcineurin-like_PHP"/>
</dbReference>
<dbReference type="PANTHER" id="PTHR11575:SF24">
    <property type="entry name" value="5'-NUCLEOTIDASE"/>
    <property type="match status" value="1"/>
</dbReference>
<organism evidence="5 6">
    <name type="scientific">Paenibacillus filicis</name>
    <dbReference type="NCBI Taxonomy" id="669464"/>
    <lineage>
        <taxon>Bacteria</taxon>
        <taxon>Bacillati</taxon>
        <taxon>Bacillota</taxon>
        <taxon>Bacilli</taxon>
        <taxon>Bacillales</taxon>
        <taxon>Paenibacillaceae</taxon>
        <taxon>Paenibacillus</taxon>
    </lineage>
</organism>
<evidence type="ECO:0000259" key="4">
    <source>
        <dbReference type="Pfam" id="PF02872"/>
    </source>
</evidence>
<dbReference type="Proteomes" id="UP001469365">
    <property type="component" value="Unassembled WGS sequence"/>
</dbReference>
<evidence type="ECO:0000313" key="6">
    <source>
        <dbReference type="Proteomes" id="UP001469365"/>
    </source>
</evidence>
<protein>
    <submittedName>
        <fullName evidence="5">5'-nucleotidase C-terminal domain-containing protein</fullName>
    </submittedName>
</protein>
<keyword evidence="2" id="KW-0378">Hydrolase</keyword>
<dbReference type="Gene3D" id="3.60.21.10">
    <property type="match status" value="1"/>
</dbReference>